<proteinExistence type="predicted"/>
<reference evidence="2 3" key="1">
    <citation type="submission" date="2021-07" db="EMBL/GenBank/DDBJ databases">
        <title>The Aristolochia fimbriata genome: insights into angiosperm evolution, floral development and chemical biosynthesis.</title>
        <authorList>
            <person name="Jiao Y."/>
        </authorList>
    </citation>
    <scope>NUCLEOTIDE SEQUENCE [LARGE SCALE GENOMIC DNA]</scope>
    <source>
        <strain evidence="2">IBCAS-2021</strain>
        <tissue evidence="2">Leaf</tissue>
    </source>
</reference>
<evidence type="ECO:0000313" key="3">
    <source>
        <dbReference type="Proteomes" id="UP000825729"/>
    </source>
</evidence>
<keyword evidence="3" id="KW-1185">Reference proteome</keyword>
<comment type="caution">
    <text evidence="2">The sequence shown here is derived from an EMBL/GenBank/DDBJ whole genome shotgun (WGS) entry which is preliminary data.</text>
</comment>
<gene>
    <name evidence="2" type="ORF">H6P81_017492</name>
</gene>
<feature type="chain" id="PRO_5043316674" evidence="1">
    <location>
        <begin position="32"/>
        <end position="95"/>
    </location>
</feature>
<sequence>MMKSTYCVSRVLLLLLSLIFLLLSLTPPGQSKSVKGGECQVFAPDQIPNCSSNCAEFCRGVYREKLIKPLCIEHDSLCSCFIHCSAPPSPVAINN</sequence>
<protein>
    <submittedName>
        <fullName evidence="2">Uncharacterized protein</fullName>
    </submittedName>
</protein>
<evidence type="ECO:0000313" key="2">
    <source>
        <dbReference type="EMBL" id="KAG9441638.1"/>
    </source>
</evidence>
<dbReference type="Proteomes" id="UP000825729">
    <property type="component" value="Unassembled WGS sequence"/>
</dbReference>
<accession>A0AAV7DYM1</accession>
<dbReference type="AlphaFoldDB" id="A0AAV7DYM1"/>
<keyword evidence="1" id="KW-0732">Signal</keyword>
<evidence type="ECO:0000256" key="1">
    <source>
        <dbReference type="SAM" id="SignalP"/>
    </source>
</evidence>
<organism evidence="2 3">
    <name type="scientific">Aristolochia fimbriata</name>
    <name type="common">White veined hardy Dutchman's pipe vine</name>
    <dbReference type="NCBI Taxonomy" id="158543"/>
    <lineage>
        <taxon>Eukaryota</taxon>
        <taxon>Viridiplantae</taxon>
        <taxon>Streptophyta</taxon>
        <taxon>Embryophyta</taxon>
        <taxon>Tracheophyta</taxon>
        <taxon>Spermatophyta</taxon>
        <taxon>Magnoliopsida</taxon>
        <taxon>Magnoliidae</taxon>
        <taxon>Piperales</taxon>
        <taxon>Aristolochiaceae</taxon>
        <taxon>Aristolochia</taxon>
    </lineage>
</organism>
<feature type="signal peptide" evidence="1">
    <location>
        <begin position="1"/>
        <end position="31"/>
    </location>
</feature>
<dbReference type="EMBL" id="JAINDJ010000007">
    <property type="protein sequence ID" value="KAG9441638.1"/>
    <property type="molecule type" value="Genomic_DNA"/>
</dbReference>
<name>A0AAV7DYM1_ARIFI</name>